<protein>
    <submittedName>
        <fullName evidence="3">Putative secreted protein</fullName>
    </submittedName>
</protein>
<dbReference type="VEuPathDB" id="VectorBase:ADAR2_004140"/>
<feature type="chain" id="PRO_5014688834" evidence="2">
    <location>
        <begin position="23"/>
        <end position="165"/>
    </location>
</feature>
<sequence>MNTISIAVVLLVFGAVACNCYAIDCMKIWDEDSLNEMLEDRRRVREALGLSDEPLDCCGDTGNNNDHSEEDHEDEGDDDNDDDEENSEEASEENVHQVRHKRDLPLSDVRQDILLAEAQDEAGDLEVAETHLFRPVFRYKSQYTERRRVRTPTDGNNFVPAPGPN</sequence>
<dbReference type="EMBL" id="GGFL01001110">
    <property type="protein sequence ID" value="MBW65288.1"/>
    <property type="molecule type" value="Transcribed_RNA"/>
</dbReference>
<evidence type="ECO:0000313" key="3">
    <source>
        <dbReference type="EMBL" id="MBW65288.1"/>
    </source>
</evidence>
<evidence type="ECO:0000256" key="2">
    <source>
        <dbReference type="SAM" id="SignalP"/>
    </source>
</evidence>
<evidence type="ECO:0000256" key="1">
    <source>
        <dbReference type="SAM" id="MobiDB-lite"/>
    </source>
</evidence>
<feature type="region of interest" description="Disordered" evidence="1">
    <location>
        <begin position="53"/>
        <end position="103"/>
    </location>
</feature>
<name>A0A2M4CK61_ANODA</name>
<reference evidence="3" key="1">
    <citation type="submission" date="2018-01" db="EMBL/GenBank/DDBJ databases">
        <title>An insight into the sialome of Amazonian anophelines.</title>
        <authorList>
            <person name="Ribeiro J.M."/>
            <person name="Scarpassa V."/>
            <person name="Calvo E."/>
        </authorList>
    </citation>
    <scope>NUCLEOTIDE SEQUENCE</scope>
</reference>
<dbReference type="AlphaFoldDB" id="A0A2M4CK61"/>
<dbReference type="RefSeq" id="XP_049546427.1">
    <property type="nucleotide sequence ID" value="XM_049690470.1"/>
</dbReference>
<feature type="signal peptide" evidence="2">
    <location>
        <begin position="1"/>
        <end position="22"/>
    </location>
</feature>
<feature type="compositionally biased region" description="Acidic residues" evidence="1">
    <location>
        <begin position="71"/>
        <end position="92"/>
    </location>
</feature>
<dbReference type="GeneID" id="125957626"/>
<accession>A0A2M4CK61</accession>
<organism evidence="3">
    <name type="scientific">Anopheles darlingi</name>
    <name type="common">Mosquito</name>
    <dbReference type="NCBI Taxonomy" id="43151"/>
    <lineage>
        <taxon>Eukaryota</taxon>
        <taxon>Metazoa</taxon>
        <taxon>Ecdysozoa</taxon>
        <taxon>Arthropoda</taxon>
        <taxon>Hexapoda</taxon>
        <taxon>Insecta</taxon>
        <taxon>Pterygota</taxon>
        <taxon>Neoptera</taxon>
        <taxon>Endopterygota</taxon>
        <taxon>Diptera</taxon>
        <taxon>Nematocera</taxon>
        <taxon>Culicoidea</taxon>
        <taxon>Culicidae</taxon>
        <taxon>Anophelinae</taxon>
        <taxon>Anopheles</taxon>
    </lineage>
</organism>
<dbReference type="OrthoDB" id="7764775at2759"/>
<proteinExistence type="predicted"/>
<keyword evidence="2" id="KW-0732">Signal</keyword>